<evidence type="ECO:0000313" key="1">
    <source>
        <dbReference type="EMBL" id="MBU2692924.1"/>
    </source>
</evidence>
<evidence type="ECO:0000313" key="2">
    <source>
        <dbReference type="Proteomes" id="UP000777784"/>
    </source>
</evidence>
<accession>A0A948S0F9</accession>
<dbReference type="Gene3D" id="3.40.50.1820">
    <property type="entry name" value="alpha/beta hydrolase"/>
    <property type="match status" value="1"/>
</dbReference>
<gene>
    <name evidence="1" type="ORF">KJ970_18555</name>
</gene>
<name>A0A948S0F9_UNCEI</name>
<comment type="caution">
    <text evidence="1">The sequence shown here is derived from an EMBL/GenBank/DDBJ whole genome shotgun (WGS) entry which is preliminary data.</text>
</comment>
<dbReference type="Proteomes" id="UP000777784">
    <property type="component" value="Unassembled WGS sequence"/>
</dbReference>
<evidence type="ECO:0008006" key="3">
    <source>
        <dbReference type="Google" id="ProtNLM"/>
    </source>
</evidence>
<dbReference type="SUPFAM" id="SSF53474">
    <property type="entry name" value="alpha/beta-Hydrolases"/>
    <property type="match status" value="1"/>
</dbReference>
<protein>
    <recommendedName>
        <fullName evidence="3">Alpha/beta hydrolase</fullName>
    </recommendedName>
</protein>
<sequence>MTQDELNFHSVKFTSRYTRIPQPRFGENDENILLNQEFPLEFVLPSIDANREKERHLVILVNGFAEPSVALYRHAQLGLARLLADQGIASVLVPIPLHLFRIPETSVYDRIAKIAQKRLDPNLTRESAVPYHVIKQSPERFYLGYRQLLSDLSHLARGIRLSDSSPRDYSVHNPVFREWFDESTRIHLLGYSLGGLGCLSAFLRNRTLEKEYGHDRLFETCTLLCSGPTFMDLVPQKLRFKSEDWDELRSYYYSRVFEVKRQEAEKKLESGQGHLAEAKQAGEKSGLLAKVNSIKQINTVNSLAYIFFERIVLGVPWDSRDLHEASNHILAVLGTSDLVVPPETLFGLRPRDRHFAVLHVPALEHVFIETQTWKQWGPFVVSSIVHFIQNHPKAVSPLQS</sequence>
<dbReference type="InterPro" id="IPR029058">
    <property type="entry name" value="AB_hydrolase_fold"/>
</dbReference>
<organism evidence="1 2">
    <name type="scientific">Eiseniibacteriota bacterium</name>
    <dbReference type="NCBI Taxonomy" id="2212470"/>
    <lineage>
        <taxon>Bacteria</taxon>
        <taxon>Candidatus Eiseniibacteriota</taxon>
    </lineage>
</organism>
<dbReference type="EMBL" id="JAHJDP010000105">
    <property type="protein sequence ID" value="MBU2692924.1"/>
    <property type="molecule type" value="Genomic_DNA"/>
</dbReference>
<proteinExistence type="predicted"/>
<reference evidence="1" key="1">
    <citation type="submission" date="2021-05" db="EMBL/GenBank/DDBJ databases">
        <title>Energy efficiency and biological interactions define the core microbiome of deep oligotrophic groundwater.</title>
        <authorList>
            <person name="Mehrshad M."/>
            <person name="Lopez-Fernandez M."/>
            <person name="Bell E."/>
            <person name="Bernier-Latmani R."/>
            <person name="Bertilsson S."/>
            <person name="Dopson M."/>
        </authorList>
    </citation>
    <scope>NUCLEOTIDE SEQUENCE</scope>
    <source>
        <strain evidence="1">Modern_marine.mb.64</strain>
    </source>
</reference>
<dbReference type="AlphaFoldDB" id="A0A948S0F9"/>